<feature type="compositionally biased region" description="Pro residues" evidence="1">
    <location>
        <begin position="1"/>
        <end position="11"/>
    </location>
</feature>
<dbReference type="EMBL" id="QRAV01000014">
    <property type="protein sequence ID" value="RDL16206.1"/>
    <property type="molecule type" value="Genomic_DNA"/>
</dbReference>
<dbReference type="AlphaFoldDB" id="A0A370S8V0"/>
<gene>
    <name evidence="2" type="ORF">DEU51_11463</name>
</gene>
<evidence type="ECO:0000313" key="2">
    <source>
        <dbReference type="EMBL" id="RDL16206.1"/>
    </source>
</evidence>
<accession>A0A370S8V0</accession>
<organism evidence="2 3">
    <name type="scientific">Pseudomonas jessenii</name>
    <dbReference type="NCBI Taxonomy" id="77298"/>
    <lineage>
        <taxon>Bacteria</taxon>
        <taxon>Pseudomonadati</taxon>
        <taxon>Pseudomonadota</taxon>
        <taxon>Gammaproteobacteria</taxon>
        <taxon>Pseudomonadales</taxon>
        <taxon>Pseudomonadaceae</taxon>
        <taxon>Pseudomonas</taxon>
    </lineage>
</organism>
<protein>
    <submittedName>
        <fullName evidence="2">Uncharacterized protein</fullName>
    </submittedName>
</protein>
<dbReference type="Pfam" id="PF19619">
    <property type="entry name" value="DUF6124"/>
    <property type="match status" value="1"/>
</dbReference>
<sequence>MFKVTPNPPDTDPASPYESPNSKKFHEAAERALDHYLSPTAQIMGSTNEPEPMYLANPKYDTESLLANASETLGSATTILNNFAALLDTSHRKTALGIAQIVMLGELAVNQALDKSCAGGIITKSSICSRPKKPALKAGFL</sequence>
<evidence type="ECO:0000313" key="3">
    <source>
        <dbReference type="Proteomes" id="UP000255365"/>
    </source>
</evidence>
<name>A0A370S8V0_PSEJE</name>
<feature type="region of interest" description="Disordered" evidence="1">
    <location>
        <begin position="1"/>
        <end position="23"/>
    </location>
</feature>
<proteinExistence type="predicted"/>
<reference evidence="2 3" key="1">
    <citation type="submission" date="2018-07" db="EMBL/GenBank/DDBJ databases">
        <title>Genome sequencing of rice bacterial endophytes.</title>
        <authorList>
            <person name="Venturi V."/>
        </authorList>
    </citation>
    <scope>NUCLEOTIDE SEQUENCE [LARGE SCALE GENOMIC DNA]</scope>
    <source>
        <strain evidence="2 3">E2333</strain>
    </source>
</reference>
<evidence type="ECO:0000256" key="1">
    <source>
        <dbReference type="SAM" id="MobiDB-lite"/>
    </source>
</evidence>
<dbReference type="Proteomes" id="UP000255365">
    <property type="component" value="Unassembled WGS sequence"/>
</dbReference>
<comment type="caution">
    <text evidence="2">The sequence shown here is derived from an EMBL/GenBank/DDBJ whole genome shotgun (WGS) entry which is preliminary data.</text>
</comment>